<dbReference type="EMBL" id="GBHO01034684">
    <property type="protein sequence ID" value="JAG08920.1"/>
    <property type="molecule type" value="Transcribed_RNA"/>
</dbReference>
<organism evidence="2">
    <name type="scientific">Lygus hesperus</name>
    <name type="common">Western plant bug</name>
    <dbReference type="NCBI Taxonomy" id="30085"/>
    <lineage>
        <taxon>Eukaryota</taxon>
        <taxon>Metazoa</taxon>
        <taxon>Ecdysozoa</taxon>
        <taxon>Arthropoda</taxon>
        <taxon>Hexapoda</taxon>
        <taxon>Insecta</taxon>
        <taxon>Pterygota</taxon>
        <taxon>Neoptera</taxon>
        <taxon>Paraneoptera</taxon>
        <taxon>Hemiptera</taxon>
        <taxon>Heteroptera</taxon>
        <taxon>Panheteroptera</taxon>
        <taxon>Cimicomorpha</taxon>
        <taxon>Miridae</taxon>
        <taxon>Mirini</taxon>
        <taxon>Lygus</taxon>
    </lineage>
</organism>
<reference evidence="2" key="1">
    <citation type="journal article" date="2014" name="PLoS ONE">
        <title>Transcriptome-Based Identification of ABC Transporters in the Western Tarnished Plant Bug Lygus hesperus.</title>
        <authorList>
            <person name="Hull J.J."/>
            <person name="Chaney K."/>
            <person name="Geib S.M."/>
            <person name="Fabrick J.A."/>
            <person name="Brent C.S."/>
            <person name="Walsh D."/>
            <person name="Lavine L.C."/>
        </authorList>
    </citation>
    <scope>NUCLEOTIDE SEQUENCE</scope>
</reference>
<feature type="non-terminal residue" evidence="2">
    <location>
        <position position="1"/>
    </location>
</feature>
<gene>
    <name evidence="2" type="primary">KCNS1</name>
    <name evidence="2" type="ORF">CM83_24485</name>
    <name evidence="3" type="ORF">g.96300</name>
</gene>
<reference evidence="2" key="2">
    <citation type="submission" date="2014-07" db="EMBL/GenBank/DDBJ databases">
        <authorList>
            <person name="Hull J."/>
        </authorList>
    </citation>
    <scope>NUCLEOTIDE SEQUENCE</scope>
</reference>
<dbReference type="EMBL" id="GDHC01015561">
    <property type="protein sequence ID" value="JAQ03068.1"/>
    <property type="molecule type" value="Transcribed_RNA"/>
</dbReference>
<name>A0A0A9WVN7_LYGHE</name>
<evidence type="ECO:0000256" key="1">
    <source>
        <dbReference type="SAM" id="MobiDB-lite"/>
    </source>
</evidence>
<evidence type="ECO:0000313" key="3">
    <source>
        <dbReference type="EMBL" id="JAQ03068.1"/>
    </source>
</evidence>
<evidence type="ECO:0000313" key="2">
    <source>
        <dbReference type="EMBL" id="JAG08920.1"/>
    </source>
</evidence>
<dbReference type="AlphaFoldDB" id="A0A0A9WVN7"/>
<feature type="compositionally biased region" description="Basic and acidic residues" evidence="1">
    <location>
        <begin position="81"/>
        <end position="98"/>
    </location>
</feature>
<proteinExistence type="predicted"/>
<protein>
    <submittedName>
        <fullName evidence="2">Potassium voltage-gated channel subfamily S member 1</fullName>
    </submittedName>
</protein>
<reference evidence="3" key="3">
    <citation type="journal article" date="2016" name="Gigascience">
        <title>De novo construction of an expanded transcriptome assembly for the western tarnished plant bug, Lygus hesperus.</title>
        <authorList>
            <person name="Tassone E.E."/>
            <person name="Geib S.M."/>
            <person name="Hall B."/>
            <person name="Fabrick J.A."/>
            <person name="Brent C.S."/>
            <person name="Hull J.J."/>
        </authorList>
    </citation>
    <scope>NUCLEOTIDE SEQUENCE</scope>
</reference>
<feature type="region of interest" description="Disordered" evidence="1">
    <location>
        <begin position="72"/>
        <end position="108"/>
    </location>
</feature>
<sequence length="108" mass="11740">TTTTTTTGAATVNNHVAKQTRGVHRSMPEAVTRAVIVYPAVPATPVPKLFVTFADVRKDLAAAIRESSAERQARLLSGSKGDVKKTLQTRGKDIHEHNVYTSEQQQQT</sequence>
<feature type="compositionally biased region" description="Polar residues" evidence="1">
    <location>
        <begin position="99"/>
        <end position="108"/>
    </location>
</feature>
<accession>A0A0A9WVN7</accession>